<reference evidence="2 3" key="1">
    <citation type="submission" date="2023-05" db="EMBL/GenBank/DDBJ databases">
        <title>B98-5 Cell Line De Novo Hybrid Assembly: An Optical Mapping Approach.</title>
        <authorList>
            <person name="Kananen K."/>
            <person name="Auerbach J.A."/>
            <person name="Kautto E."/>
            <person name="Blachly J.S."/>
        </authorList>
    </citation>
    <scope>NUCLEOTIDE SEQUENCE [LARGE SCALE GENOMIC DNA]</scope>
    <source>
        <strain evidence="2">B95-8</strain>
        <tissue evidence="2">Cell line</tissue>
    </source>
</reference>
<organism evidence="2 3">
    <name type="scientific">Saguinus oedipus</name>
    <name type="common">Cotton-top tamarin</name>
    <name type="synonym">Oedipomidas oedipus</name>
    <dbReference type="NCBI Taxonomy" id="9490"/>
    <lineage>
        <taxon>Eukaryota</taxon>
        <taxon>Metazoa</taxon>
        <taxon>Chordata</taxon>
        <taxon>Craniata</taxon>
        <taxon>Vertebrata</taxon>
        <taxon>Euteleostomi</taxon>
        <taxon>Mammalia</taxon>
        <taxon>Eutheria</taxon>
        <taxon>Euarchontoglires</taxon>
        <taxon>Primates</taxon>
        <taxon>Haplorrhini</taxon>
        <taxon>Platyrrhini</taxon>
        <taxon>Cebidae</taxon>
        <taxon>Callitrichinae</taxon>
        <taxon>Saguinus</taxon>
    </lineage>
</organism>
<evidence type="ECO:0000313" key="2">
    <source>
        <dbReference type="EMBL" id="KAK2108599.1"/>
    </source>
</evidence>
<feature type="compositionally biased region" description="Polar residues" evidence="1">
    <location>
        <begin position="17"/>
        <end position="27"/>
    </location>
</feature>
<comment type="caution">
    <text evidence="2">The sequence shown here is derived from an EMBL/GenBank/DDBJ whole genome shotgun (WGS) entry which is preliminary data.</text>
</comment>
<sequence>MESPGNASIAVGGMRTLASQKETGGQTQRREKAGEEEASNPTLTLIAVFEEQEPLHKIESPSGNPADRQSPDAFETEVAAQLAAFKPIGGEIEVTPSALKLDREVKEATQHALVSAHSVFLSWDPGQNMATGCPPQNGEMWLAVEAVSMALLGVRPGCAVWSTLRACLGEEWEWVVRSCSTCVPGVPPVRVFVKCQPLNPGPSSLFPIQLL</sequence>
<proteinExistence type="predicted"/>
<evidence type="ECO:0000313" key="3">
    <source>
        <dbReference type="Proteomes" id="UP001266305"/>
    </source>
</evidence>
<accession>A0ABQ9VGV3</accession>
<keyword evidence="3" id="KW-1185">Reference proteome</keyword>
<protein>
    <submittedName>
        <fullName evidence="2">Uncharacterized protein</fullName>
    </submittedName>
</protein>
<dbReference type="EMBL" id="JASSZA010000006">
    <property type="protein sequence ID" value="KAK2108599.1"/>
    <property type="molecule type" value="Genomic_DNA"/>
</dbReference>
<dbReference type="Proteomes" id="UP001266305">
    <property type="component" value="Unassembled WGS sequence"/>
</dbReference>
<gene>
    <name evidence="2" type="ORF">P7K49_013764</name>
</gene>
<evidence type="ECO:0000256" key="1">
    <source>
        <dbReference type="SAM" id="MobiDB-lite"/>
    </source>
</evidence>
<feature type="region of interest" description="Disordered" evidence="1">
    <location>
        <begin position="1"/>
        <end position="74"/>
    </location>
</feature>
<name>A0ABQ9VGV3_SAGOE</name>